<dbReference type="VEuPathDB" id="FungiDB:PC110_g4830"/>
<protein>
    <recommendedName>
        <fullName evidence="1">Reverse transcriptase/retrotransposon-derived protein RNase H-like domain-containing protein</fullName>
    </recommendedName>
</protein>
<evidence type="ECO:0000259" key="1">
    <source>
        <dbReference type="Pfam" id="PF17919"/>
    </source>
</evidence>
<accession>A0A329STH4</accession>
<dbReference type="AlphaFoldDB" id="A0A329STH4"/>
<reference evidence="2 3" key="1">
    <citation type="submission" date="2018-01" db="EMBL/GenBank/DDBJ databases">
        <title>Draft genome of the strawberry crown rot pathogen Phytophthora cactorum.</title>
        <authorList>
            <person name="Armitage A.D."/>
            <person name="Lysoe E."/>
            <person name="Nellist C.F."/>
            <person name="Harrison R.J."/>
            <person name="Brurberg M.B."/>
        </authorList>
    </citation>
    <scope>NUCLEOTIDE SEQUENCE [LARGE SCALE GENOMIC DNA]</scope>
    <source>
        <strain evidence="2 3">10300</strain>
    </source>
</reference>
<gene>
    <name evidence="2" type="ORF">PC110_g4830</name>
</gene>
<dbReference type="SUPFAM" id="SSF56672">
    <property type="entry name" value="DNA/RNA polymerases"/>
    <property type="match status" value="1"/>
</dbReference>
<dbReference type="Proteomes" id="UP000251314">
    <property type="component" value="Unassembled WGS sequence"/>
</dbReference>
<sequence>MKSRNIGDHLEALRKTLYILRDNKLVRIIDSNHVRSSEEGQTRKINFDDEQLKSCKELKRRSCNPPVLHLPDFSKPMHLRTDASKFAVGGVLYQVVDGVERPIAYNSRKMKSAELNYPTQQQEL</sequence>
<evidence type="ECO:0000313" key="3">
    <source>
        <dbReference type="Proteomes" id="UP000251314"/>
    </source>
</evidence>
<dbReference type="STRING" id="29920.A0A329STH4"/>
<keyword evidence="3" id="KW-1185">Reference proteome</keyword>
<evidence type="ECO:0000313" key="2">
    <source>
        <dbReference type="EMBL" id="RAW38912.1"/>
    </source>
</evidence>
<dbReference type="PANTHER" id="PTHR34072">
    <property type="entry name" value="ENZYMATIC POLYPROTEIN-RELATED"/>
    <property type="match status" value="1"/>
</dbReference>
<dbReference type="OrthoDB" id="119788at2759"/>
<dbReference type="InterPro" id="IPR041577">
    <property type="entry name" value="RT_RNaseH_2"/>
</dbReference>
<feature type="domain" description="Reverse transcriptase/retrotransposon-derived protein RNase H-like" evidence="1">
    <location>
        <begin position="48"/>
        <end position="124"/>
    </location>
</feature>
<dbReference type="InterPro" id="IPR043502">
    <property type="entry name" value="DNA/RNA_pol_sf"/>
</dbReference>
<proteinExistence type="predicted"/>
<dbReference type="Pfam" id="PF17919">
    <property type="entry name" value="RT_RNaseH_2"/>
    <property type="match status" value="1"/>
</dbReference>
<dbReference type="EMBL" id="MJFZ01000078">
    <property type="protein sequence ID" value="RAW38912.1"/>
    <property type="molecule type" value="Genomic_DNA"/>
</dbReference>
<dbReference type="Gene3D" id="3.10.20.370">
    <property type="match status" value="1"/>
</dbReference>
<comment type="caution">
    <text evidence="2">The sequence shown here is derived from an EMBL/GenBank/DDBJ whole genome shotgun (WGS) entry which is preliminary data.</text>
</comment>
<name>A0A329STH4_9STRA</name>
<organism evidence="2 3">
    <name type="scientific">Phytophthora cactorum</name>
    <dbReference type="NCBI Taxonomy" id="29920"/>
    <lineage>
        <taxon>Eukaryota</taxon>
        <taxon>Sar</taxon>
        <taxon>Stramenopiles</taxon>
        <taxon>Oomycota</taxon>
        <taxon>Peronosporomycetes</taxon>
        <taxon>Peronosporales</taxon>
        <taxon>Peronosporaceae</taxon>
        <taxon>Phytophthora</taxon>
    </lineage>
</organism>